<organism evidence="2 3">
    <name type="scientific">Sodiomyces alkalinus (strain CBS 110278 / VKM F-3762 / F11)</name>
    <name type="common">Alkaliphilic filamentous fungus</name>
    <dbReference type="NCBI Taxonomy" id="1314773"/>
    <lineage>
        <taxon>Eukaryota</taxon>
        <taxon>Fungi</taxon>
        <taxon>Dikarya</taxon>
        <taxon>Ascomycota</taxon>
        <taxon>Pezizomycotina</taxon>
        <taxon>Sordariomycetes</taxon>
        <taxon>Hypocreomycetidae</taxon>
        <taxon>Glomerellales</taxon>
        <taxon>Plectosphaerellaceae</taxon>
        <taxon>Sodiomyces</taxon>
    </lineage>
</organism>
<evidence type="ECO:0000313" key="3">
    <source>
        <dbReference type="Proteomes" id="UP000272025"/>
    </source>
</evidence>
<protein>
    <submittedName>
        <fullName evidence="2">Uncharacterized protein</fullName>
    </submittedName>
</protein>
<feature type="transmembrane region" description="Helical" evidence="1">
    <location>
        <begin position="21"/>
        <end position="44"/>
    </location>
</feature>
<evidence type="ECO:0000256" key="1">
    <source>
        <dbReference type="SAM" id="Phobius"/>
    </source>
</evidence>
<keyword evidence="1" id="KW-1133">Transmembrane helix</keyword>
<dbReference type="EMBL" id="ML119051">
    <property type="protein sequence ID" value="ROT42173.1"/>
    <property type="molecule type" value="Genomic_DNA"/>
</dbReference>
<accession>A0A3N2Q5W2</accession>
<gene>
    <name evidence="2" type="ORF">SODALDRAFT_9124</name>
</gene>
<keyword evidence="3" id="KW-1185">Reference proteome</keyword>
<proteinExistence type="predicted"/>
<dbReference type="PROSITE" id="PS51257">
    <property type="entry name" value="PROKAR_LIPOPROTEIN"/>
    <property type="match status" value="1"/>
</dbReference>
<dbReference type="GeneID" id="39584254"/>
<dbReference type="AlphaFoldDB" id="A0A3N2Q5W2"/>
<keyword evidence="1" id="KW-0472">Membrane</keyword>
<keyword evidence="1" id="KW-0812">Transmembrane</keyword>
<dbReference type="RefSeq" id="XP_028469979.1">
    <property type="nucleotide sequence ID" value="XM_028615777.1"/>
</dbReference>
<dbReference type="Proteomes" id="UP000272025">
    <property type="component" value="Unassembled WGS sequence"/>
</dbReference>
<evidence type="ECO:0000313" key="2">
    <source>
        <dbReference type="EMBL" id="ROT42173.1"/>
    </source>
</evidence>
<name>A0A3N2Q5W2_SODAK</name>
<sequence length="120" mass="13304">MYIFSIRPILRRVLLDTRSCPFLSFYLLLFFFYSCYHSCVFPLLCTGGVPCGYGSREAACAAGIRGARCLIVCLCGVFFFPVEGRLSISAGGSQRRVQARDEEDVLAPAMAGRRQGKVMK</sequence>
<reference evidence="2 3" key="1">
    <citation type="journal article" date="2018" name="Mol. Ecol.">
        <title>The obligate alkalophilic soda-lake fungus Sodiomyces alkalinus has shifted to a protein diet.</title>
        <authorList>
            <person name="Grum-Grzhimaylo A.A."/>
            <person name="Falkoski D.L."/>
            <person name="van den Heuvel J."/>
            <person name="Valero-Jimenez C.A."/>
            <person name="Min B."/>
            <person name="Choi I.G."/>
            <person name="Lipzen A."/>
            <person name="Daum C.G."/>
            <person name="Aanen D.K."/>
            <person name="Tsang A."/>
            <person name="Henrissat B."/>
            <person name="Bilanenko E.N."/>
            <person name="de Vries R.P."/>
            <person name="van Kan J.A.L."/>
            <person name="Grigoriev I.V."/>
            <person name="Debets A.J.M."/>
        </authorList>
    </citation>
    <scope>NUCLEOTIDE SEQUENCE [LARGE SCALE GENOMIC DNA]</scope>
    <source>
        <strain evidence="2 3">F11</strain>
    </source>
</reference>